<accession>A0A093V3G9</accession>
<protein>
    <submittedName>
        <fullName evidence="1">Uncharacterized protein</fullName>
    </submittedName>
</protein>
<comment type="caution">
    <text evidence="1">The sequence shown here is derived from an EMBL/GenBank/DDBJ whole genome shotgun (WGS) entry which is preliminary data.</text>
</comment>
<dbReference type="HOGENOM" id="CLU_1090621_0_0_1"/>
<proteinExistence type="predicted"/>
<evidence type="ECO:0000313" key="1">
    <source>
        <dbReference type="EMBL" id="KFX47087.1"/>
    </source>
</evidence>
<reference evidence="1" key="1">
    <citation type="journal article" date="2014" name="PLoS Genet.">
        <title>Signature Gene Expression Reveals Novel Clues to the Molecular Mechanisms of Dimorphic Transition in Penicillium marneffei.</title>
        <authorList>
            <person name="Yang E."/>
            <person name="Wang G."/>
            <person name="Cai J."/>
            <person name="Woo P.C."/>
            <person name="Lau S.K."/>
            <person name="Yuen K.-Y."/>
            <person name="Chow W.-N."/>
            <person name="Lin X."/>
        </authorList>
    </citation>
    <scope>NUCLEOTIDE SEQUENCE [LARGE SCALE GENOMIC DNA]</scope>
    <source>
        <strain evidence="1">PM1</strain>
    </source>
</reference>
<sequence>MDAINAIALSAQVHSQHVEYQTFRVKIKNALAEVADASTLQLGFRPPFRVSVTSYFLGSALETEIDCECPESEYVLRKLICNGPMVADGSFVQYRATVPEVNWYDDDDDDDADVTSVLNPPVDTSMDAVEPINQYRTTHPRYLDRSTTRAVYASIHKPEWPITYTAKGAMCRSDACRRSSQEFIYDYYTKLLFCYDYVQLWNLVNVESIGSFMNICNDLGTLYADVWRWTYNYIRRHYHIHLGSLWPHLQWVNCC</sequence>
<gene>
    <name evidence="1" type="ORF">GQ26_0161290</name>
</gene>
<organism evidence="1">
    <name type="scientific">Talaromyces marneffei PM1</name>
    <dbReference type="NCBI Taxonomy" id="1077442"/>
    <lineage>
        <taxon>Eukaryota</taxon>
        <taxon>Fungi</taxon>
        <taxon>Dikarya</taxon>
        <taxon>Ascomycota</taxon>
        <taxon>Pezizomycotina</taxon>
        <taxon>Eurotiomycetes</taxon>
        <taxon>Eurotiomycetidae</taxon>
        <taxon>Eurotiales</taxon>
        <taxon>Trichocomaceae</taxon>
        <taxon>Talaromyces</taxon>
        <taxon>Talaromyces sect. Talaromyces</taxon>
    </lineage>
</organism>
<name>A0A093V3G9_TALMA</name>
<dbReference type="EMBL" id="JPOX01000016">
    <property type="protein sequence ID" value="KFX47087.1"/>
    <property type="molecule type" value="Genomic_DNA"/>
</dbReference>
<dbReference type="AlphaFoldDB" id="A0A093V3G9"/>